<protein>
    <submittedName>
        <fullName evidence="1">Uncharacterized protein</fullName>
    </submittedName>
</protein>
<dbReference type="RefSeq" id="WP_238231581.1">
    <property type="nucleotide sequence ID" value="NZ_BPRA01000007.1"/>
</dbReference>
<reference evidence="1" key="2">
    <citation type="submission" date="2021-08" db="EMBL/GenBank/DDBJ databases">
        <authorList>
            <person name="Tani A."/>
            <person name="Ola A."/>
            <person name="Ogura Y."/>
            <person name="Katsura K."/>
            <person name="Hayashi T."/>
        </authorList>
    </citation>
    <scope>NUCLEOTIDE SEQUENCE</scope>
    <source>
        <strain evidence="1">DSM 23674</strain>
    </source>
</reference>
<name>A0ABQ4TJT6_9HYPH</name>
<keyword evidence="2" id="KW-1185">Reference proteome</keyword>
<proteinExistence type="predicted"/>
<dbReference type="Proteomes" id="UP001055101">
    <property type="component" value="Unassembled WGS sequence"/>
</dbReference>
<comment type="caution">
    <text evidence="1">The sequence shown here is derived from an EMBL/GenBank/DDBJ whole genome shotgun (WGS) entry which is preliminary data.</text>
</comment>
<gene>
    <name evidence="1" type="ORF">EKPJFOCH_1730</name>
</gene>
<evidence type="ECO:0000313" key="2">
    <source>
        <dbReference type="Proteomes" id="UP001055101"/>
    </source>
</evidence>
<organism evidence="1 2">
    <name type="scientific">Methylobacterium thuringiense</name>
    <dbReference type="NCBI Taxonomy" id="1003091"/>
    <lineage>
        <taxon>Bacteria</taxon>
        <taxon>Pseudomonadati</taxon>
        <taxon>Pseudomonadota</taxon>
        <taxon>Alphaproteobacteria</taxon>
        <taxon>Hyphomicrobiales</taxon>
        <taxon>Methylobacteriaceae</taxon>
        <taxon>Methylobacterium</taxon>
    </lineage>
</organism>
<dbReference type="EMBL" id="BPRA01000007">
    <property type="protein sequence ID" value="GJE55241.1"/>
    <property type="molecule type" value="Genomic_DNA"/>
</dbReference>
<accession>A0ABQ4TJT6</accession>
<sequence>MAAIAIVATWWAGIGLVIGVNRQRVQPGPADGLRWAAAWAFAWPFLWLVESANGE</sequence>
<reference evidence="1" key="1">
    <citation type="journal article" date="2021" name="Front. Microbiol.">
        <title>Comprehensive Comparative Genomics and Phenotyping of Methylobacterium Species.</title>
        <authorList>
            <person name="Alessa O."/>
            <person name="Ogura Y."/>
            <person name="Fujitani Y."/>
            <person name="Takami H."/>
            <person name="Hayashi T."/>
            <person name="Sahin N."/>
            <person name="Tani A."/>
        </authorList>
    </citation>
    <scope>NUCLEOTIDE SEQUENCE</scope>
    <source>
        <strain evidence="1">DSM 23674</strain>
    </source>
</reference>
<evidence type="ECO:0000313" key="1">
    <source>
        <dbReference type="EMBL" id="GJE55241.1"/>
    </source>
</evidence>